<evidence type="ECO:0000313" key="2">
    <source>
        <dbReference type="EMBL" id="KAE8099637.1"/>
    </source>
</evidence>
<accession>A0A5N6RME3</accession>
<evidence type="ECO:0000256" key="1">
    <source>
        <dbReference type="SAM" id="MobiDB-lite"/>
    </source>
</evidence>
<sequence>MAQQMGDMDDTPRYEDVDMEWLYSHSEADVGDSRTHGLDDPHSGTGATQGEQFEDPATRVLRDKDIRTISIQPDGSTTFHVTLAARNPLTREINYIKTHRKLDESYPNDVVKERCERILELMANDMAASSSVTEGTVLWCLNDAFSQAFENKPEYTSRNIGDSSASHMAKGIRKLEAENCHQQTQIEELTTQMATKESIYEAHFWRLEALLLLGSSSSSVFEVAHLNEVYCRYCRLDAHYDVVQLD</sequence>
<organism evidence="2 3">
    <name type="scientific">Carpinus fangiana</name>
    <dbReference type="NCBI Taxonomy" id="176857"/>
    <lineage>
        <taxon>Eukaryota</taxon>
        <taxon>Viridiplantae</taxon>
        <taxon>Streptophyta</taxon>
        <taxon>Embryophyta</taxon>
        <taxon>Tracheophyta</taxon>
        <taxon>Spermatophyta</taxon>
        <taxon>Magnoliopsida</taxon>
        <taxon>eudicotyledons</taxon>
        <taxon>Gunneridae</taxon>
        <taxon>Pentapetalae</taxon>
        <taxon>rosids</taxon>
        <taxon>fabids</taxon>
        <taxon>Fagales</taxon>
        <taxon>Betulaceae</taxon>
        <taxon>Carpinus</taxon>
    </lineage>
</organism>
<dbReference type="AlphaFoldDB" id="A0A5N6RME3"/>
<name>A0A5N6RME3_9ROSI</name>
<feature type="compositionally biased region" description="Basic and acidic residues" evidence="1">
    <location>
        <begin position="30"/>
        <end position="42"/>
    </location>
</feature>
<dbReference type="OrthoDB" id="1299232at2759"/>
<dbReference type="Proteomes" id="UP000327013">
    <property type="component" value="Chromosome 7"/>
</dbReference>
<proteinExistence type="predicted"/>
<protein>
    <submittedName>
        <fullName evidence="2">Uncharacterized protein</fullName>
    </submittedName>
</protein>
<dbReference type="EMBL" id="CM017327">
    <property type="protein sequence ID" value="KAE8099637.1"/>
    <property type="molecule type" value="Genomic_DNA"/>
</dbReference>
<gene>
    <name evidence="2" type="ORF">FH972_017602</name>
</gene>
<reference evidence="2 3" key="1">
    <citation type="submission" date="2019-06" db="EMBL/GenBank/DDBJ databases">
        <title>A chromosomal-level reference genome of Carpinus fangiana (Coryloideae, Betulaceae).</title>
        <authorList>
            <person name="Yang X."/>
            <person name="Wang Z."/>
            <person name="Zhang L."/>
            <person name="Hao G."/>
            <person name="Liu J."/>
            <person name="Yang Y."/>
        </authorList>
    </citation>
    <scope>NUCLEOTIDE SEQUENCE [LARGE SCALE GENOMIC DNA]</scope>
    <source>
        <strain evidence="2">Cfa_2016G</strain>
        <tissue evidence="2">Leaf</tissue>
    </source>
</reference>
<feature type="region of interest" description="Disordered" evidence="1">
    <location>
        <begin position="30"/>
        <end position="52"/>
    </location>
</feature>
<keyword evidence="3" id="KW-1185">Reference proteome</keyword>
<evidence type="ECO:0000313" key="3">
    <source>
        <dbReference type="Proteomes" id="UP000327013"/>
    </source>
</evidence>